<reference evidence="2" key="1">
    <citation type="journal article" date="2014" name="Int. J. Syst. Evol. Microbiol.">
        <title>Complete genome sequence of Corynebacterium casei LMG S-19264T (=DSM 44701T), isolated from a smear-ripened cheese.</title>
        <authorList>
            <consortium name="US DOE Joint Genome Institute (JGI-PGF)"/>
            <person name="Walter F."/>
            <person name="Albersmeier A."/>
            <person name="Kalinowski J."/>
            <person name="Ruckert C."/>
        </authorList>
    </citation>
    <scope>NUCLEOTIDE SEQUENCE</scope>
    <source>
        <strain evidence="2">CGMCC 4.7201</strain>
    </source>
</reference>
<gene>
    <name evidence="2" type="ORF">GCM10012280_45700</name>
</gene>
<evidence type="ECO:0000313" key="2">
    <source>
        <dbReference type="EMBL" id="GGO93355.1"/>
    </source>
</evidence>
<comment type="caution">
    <text evidence="2">The sequence shown here is derived from an EMBL/GenBank/DDBJ whole genome shotgun (WGS) entry which is preliminary data.</text>
</comment>
<reference evidence="2" key="2">
    <citation type="submission" date="2020-09" db="EMBL/GenBank/DDBJ databases">
        <authorList>
            <person name="Sun Q."/>
            <person name="Zhou Y."/>
        </authorList>
    </citation>
    <scope>NUCLEOTIDE SEQUENCE</scope>
    <source>
        <strain evidence="2">CGMCC 4.7201</strain>
    </source>
</reference>
<proteinExistence type="predicted"/>
<dbReference type="InterPro" id="IPR027417">
    <property type="entry name" value="P-loop_NTPase"/>
</dbReference>
<dbReference type="Gene3D" id="3.40.50.300">
    <property type="entry name" value="P-loop containing nucleotide triphosphate hydrolases"/>
    <property type="match status" value="1"/>
</dbReference>
<dbReference type="EMBL" id="BMMS01000020">
    <property type="protein sequence ID" value="GGO93355.1"/>
    <property type="molecule type" value="Genomic_DNA"/>
</dbReference>
<evidence type="ECO:0000313" key="3">
    <source>
        <dbReference type="Proteomes" id="UP000641932"/>
    </source>
</evidence>
<dbReference type="CDD" id="cd00009">
    <property type="entry name" value="AAA"/>
    <property type="match status" value="1"/>
</dbReference>
<keyword evidence="3" id="KW-1185">Reference proteome</keyword>
<accession>A0A917ZUA5</accession>
<protein>
    <submittedName>
        <fullName evidence="2">Uncharacterized protein</fullName>
    </submittedName>
</protein>
<name>A0A917ZUA5_9ACTN</name>
<dbReference type="AlphaFoldDB" id="A0A917ZUA5"/>
<evidence type="ECO:0000256" key="1">
    <source>
        <dbReference type="SAM" id="MobiDB-lite"/>
    </source>
</evidence>
<organism evidence="2 3">
    <name type="scientific">Wenjunlia tyrosinilytica</name>
    <dbReference type="NCBI Taxonomy" id="1544741"/>
    <lineage>
        <taxon>Bacteria</taxon>
        <taxon>Bacillati</taxon>
        <taxon>Actinomycetota</taxon>
        <taxon>Actinomycetes</taxon>
        <taxon>Kitasatosporales</taxon>
        <taxon>Streptomycetaceae</taxon>
        <taxon>Wenjunlia</taxon>
    </lineage>
</organism>
<feature type="region of interest" description="Disordered" evidence="1">
    <location>
        <begin position="511"/>
        <end position="532"/>
    </location>
</feature>
<sequence>MEKFRAALRHEPGAPVVFYVHGPGGVGKTTLLRRFADEAAQAGRLVVPVDGRQIDPSPTGLETEAAKAASCREAVLLIDSFEHCDGLEGWLRERFLPSLHERTLTVVAARVPASMAWSCDLAWSDSLEVLKLGPLDCGTAAAFLAERGVPPELRDGVLAFAGGHPLALSLAASAGACTPAMRSAWTPTPDVIAELLDTLIGELPSRHHRLALQTAAHTMTTTESLLGAVVGEEHAAETFDWLRQLPFCDSGGHGLVLDQLVAEALDRDLRWRDPQGYEQMHHRAGLHLLHQARTVAEPDAIHAVRALAYLKRYGPMEPYFKDVAHEAETTEQALHPRDHDAVLRMTEQTEGPRSAHIVRYWLRRQPTAFWAYRSAGSGRLVAFMALLRLTAPGDEADTDPMAAAAWEHIEHRGRLRAGRHMCMARFMVHPQAYGKVSPVGLQMRLRICKDWIRSQGLAWSFVATPHAQLWGPLLRHHGHPPLAQTPWDGGRTLTLFGRDWRTTPAQTWFDRTQPGPLHEPAVTHETSDGETPLNRAEFDSAVREALRHLHDPVALEKNPLLASRLLPKPTHPQDGDCVTALRNLICETLNSLLDNPRQTKMHAAVTTTYVARVRTQEAAAKRLGLPYSTYRRHLRQGTERVCELMWWRQTSPNPLDADATRVDSPRLTEHE</sequence>
<dbReference type="Proteomes" id="UP000641932">
    <property type="component" value="Unassembled WGS sequence"/>
</dbReference>
<dbReference type="SUPFAM" id="SSF52540">
    <property type="entry name" value="P-loop containing nucleoside triphosphate hydrolases"/>
    <property type="match status" value="1"/>
</dbReference>